<reference evidence="2 3" key="1">
    <citation type="submission" date="2021-03" db="EMBL/GenBank/DDBJ databases">
        <title>Genomic Encyclopedia of Type Strains, Phase III (KMG-III): the genomes of soil and plant-associated and newly described type strains.</title>
        <authorList>
            <person name="Whitman W."/>
        </authorList>
    </citation>
    <scope>NUCLEOTIDE SEQUENCE [LARGE SCALE GENOMIC DNA]</scope>
    <source>
        <strain evidence="2 3">IMMIB AFH-6</strain>
    </source>
</reference>
<accession>A0ABS4SVD5</accession>
<gene>
    <name evidence="2" type="ORF">J2851_006340</name>
</gene>
<evidence type="ECO:0000313" key="3">
    <source>
        <dbReference type="Proteomes" id="UP000781958"/>
    </source>
</evidence>
<feature type="transmembrane region" description="Helical" evidence="1">
    <location>
        <begin position="15"/>
        <end position="36"/>
    </location>
</feature>
<protein>
    <submittedName>
        <fullName evidence="2">Uncharacterized protein</fullName>
    </submittedName>
</protein>
<evidence type="ECO:0000313" key="2">
    <source>
        <dbReference type="EMBL" id="MBP2296522.1"/>
    </source>
</evidence>
<organism evidence="2 3">
    <name type="scientific">Azospirillum rugosum</name>
    <dbReference type="NCBI Taxonomy" id="416170"/>
    <lineage>
        <taxon>Bacteria</taxon>
        <taxon>Pseudomonadati</taxon>
        <taxon>Pseudomonadota</taxon>
        <taxon>Alphaproteobacteria</taxon>
        <taxon>Rhodospirillales</taxon>
        <taxon>Azospirillaceae</taxon>
        <taxon>Azospirillum</taxon>
    </lineage>
</organism>
<evidence type="ECO:0000256" key="1">
    <source>
        <dbReference type="SAM" id="Phobius"/>
    </source>
</evidence>
<dbReference type="EMBL" id="JAGINP010000032">
    <property type="protein sequence ID" value="MBP2296522.1"/>
    <property type="molecule type" value="Genomic_DNA"/>
</dbReference>
<dbReference type="Proteomes" id="UP000781958">
    <property type="component" value="Unassembled WGS sequence"/>
</dbReference>
<name>A0ABS4SVD5_9PROT</name>
<sequence>MQDGSNDWGDTPQELGFLTATSLTGAVVSGLVLAGWMSLASATVVTDTDVVDQGLHNLTPAECQGTLNAVLNRFRTDPRVLWLWVEQSVPTATRANTMTQDTSLSRAAPRPYAFHPGVAQLPAGLCAFERNSLHAESLGGVVGAFLEPPVEPWRVGVAP</sequence>
<dbReference type="RefSeq" id="WP_209771799.1">
    <property type="nucleotide sequence ID" value="NZ_JAGINP010000032.1"/>
</dbReference>
<keyword evidence="1" id="KW-0472">Membrane</keyword>
<keyword evidence="1" id="KW-1133">Transmembrane helix</keyword>
<keyword evidence="1" id="KW-0812">Transmembrane</keyword>
<comment type="caution">
    <text evidence="2">The sequence shown here is derived from an EMBL/GenBank/DDBJ whole genome shotgun (WGS) entry which is preliminary data.</text>
</comment>
<keyword evidence="3" id="KW-1185">Reference proteome</keyword>
<proteinExistence type="predicted"/>